<sequence>MPIAVAIAIAITVIVIVTTALSRMRTAMLVQLTDESGGRENIAENGIEVTRSQSGQSSLPGQLPVQSTVQSIHLASVLVDDLDNFALYIWVWVWVWI</sequence>
<reference evidence="2" key="1">
    <citation type="submission" date="2015-07" db="EMBL/GenBank/DDBJ databases">
        <authorList>
            <person name="Teixeira M.M."/>
            <person name="Souza R.C."/>
            <person name="Almeida L.G."/>
            <person name="Vicente V.A."/>
            <person name="de Hoog S."/>
            <person name="Bocca A.L."/>
            <person name="de Almeida S.R."/>
            <person name="Vasconcelos A.T."/>
            <person name="Felipe M.S."/>
        </authorList>
    </citation>
    <scope>NUCLEOTIDE SEQUENCE [LARGE SCALE GENOMIC DNA]</scope>
    <source>
        <strain evidence="2">KSF</strain>
    </source>
</reference>
<keyword evidence="2" id="KW-1185">Reference proteome</keyword>
<organism evidence="1 2">
    <name type="scientific">Cladophialophora carrionii</name>
    <dbReference type="NCBI Taxonomy" id="86049"/>
    <lineage>
        <taxon>Eukaryota</taxon>
        <taxon>Fungi</taxon>
        <taxon>Dikarya</taxon>
        <taxon>Ascomycota</taxon>
        <taxon>Pezizomycotina</taxon>
        <taxon>Eurotiomycetes</taxon>
        <taxon>Chaetothyriomycetidae</taxon>
        <taxon>Chaetothyriales</taxon>
        <taxon>Herpotrichiellaceae</taxon>
        <taxon>Cladophialophora</taxon>
    </lineage>
</organism>
<name>A0A1C1CFV5_9EURO</name>
<protein>
    <submittedName>
        <fullName evidence="1">Uncharacterized protein</fullName>
    </submittedName>
</protein>
<dbReference type="VEuPathDB" id="FungiDB:CLCR_03722"/>
<gene>
    <name evidence="1" type="ORF">CLCR_03722</name>
</gene>
<evidence type="ECO:0000313" key="2">
    <source>
        <dbReference type="Proteomes" id="UP000094526"/>
    </source>
</evidence>
<dbReference type="EMBL" id="LGRB01000013">
    <property type="protein sequence ID" value="OCT47415.1"/>
    <property type="molecule type" value="Genomic_DNA"/>
</dbReference>
<accession>A0A1C1CFV5</accession>
<dbReference type="AlphaFoldDB" id="A0A1C1CFV5"/>
<proteinExistence type="predicted"/>
<evidence type="ECO:0000313" key="1">
    <source>
        <dbReference type="EMBL" id="OCT47415.1"/>
    </source>
</evidence>
<dbReference type="Proteomes" id="UP000094526">
    <property type="component" value="Unassembled WGS sequence"/>
</dbReference>
<comment type="caution">
    <text evidence="1">The sequence shown here is derived from an EMBL/GenBank/DDBJ whole genome shotgun (WGS) entry which is preliminary data.</text>
</comment>